<accession>A0AC61TSV7</accession>
<reference evidence="1" key="1">
    <citation type="submission" date="2021-11" db="EMBL/GenBank/DDBJ databases">
        <authorList>
            <person name="Rong C."/>
            <person name="Yang Y."/>
            <person name="Li S."/>
            <person name="Zhou K."/>
            <person name="Xu Y."/>
            <person name="Zhang R."/>
            <person name="Zhang Y."/>
        </authorList>
    </citation>
    <scope>NUCLEOTIDE SEQUENCE</scope>
</reference>
<dbReference type="Proteomes" id="UP000829362">
    <property type="component" value="Segment"/>
</dbReference>
<gene>
    <name evidence="1" type="ORF">SSZBM1_210</name>
</gene>
<evidence type="ECO:0000313" key="2">
    <source>
        <dbReference type="Proteomes" id="UP000829362"/>
    </source>
</evidence>
<protein>
    <submittedName>
        <fullName evidence="1">Baseplate wedge subunit</fullName>
    </submittedName>
</protein>
<organism evidence="1 2">
    <name type="scientific">Synechococcus phage S-SZBM1</name>
    <dbReference type="NCBI Taxonomy" id="2926475"/>
    <lineage>
        <taxon>Viruses</taxon>
        <taxon>Duplodnaviria</taxon>
        <taxon>Heunggongvirae</taxon>
        <taxon>Uroviricota</taxon>
        <taxon>Caudoviricetes</taxon>
        <taxon>Pantevenvirales</taxon>
        <taxon>Kyanoviridae</taxon>
        <taxon>Shenzhenivirus</taxon>
        <taxon>Shenzhenivirus sszbm1</taxon>
    </lineage>
</organism>
<evidence type="ECO:0000313" key="1">
    <source>
        <dbReference type="EMBL" id="UNH61327.1"/>
    </source>
</evidence>
<name>A0AC61TSV7_9CAUD</name>
<sequence>MPAYRFRSEKFFSRSFKDLAMSFTKNPNTNDFGTVTNENAIKQSVRNLVLTSFGERPFQYEIGSRVPGMLFEPFDVFFAEDMKDEIVNTISRLEPRVQLQSVRVAQGFGEHEINVSIEYTIVGQSTTQTIDFLLERT</sequence>
<keyword evidence="2" id="KW-1185">Reference proteome</keyword>
<dbReference type="EMBL" id="OL473597">
    <property type="protein sequence ID" value="UNH61327.1"/>
    <property type="molecule type" value="Genomic_DNA"/>
</dbReference>
<proteinExistence type="predicted"/>